<feature type="compositionally biased region" description="Basic and acidic residues" evidence="2">
    <location>
        <begin position="74"/>
        <end position="83"/>
    </location>
</feature>
<dbReference type="PANTHER" id="PTHR47020:SF1">
    <property type="entry name" value="HILLARIN"/>
    <property type="match status" value="1"/>
</dbReference>
<dbReference type="InterPro" id="IPR038765">
    <property type="entry name" value="Papain-like_cys_pep_sf"/>
</dbReference>
<comment type="caution">
    <text evidence="4">The sequence shown here is derived from an EMBL/GenBank/DDBJ whole genome shotgun (WGS) entry which is preliminary data.</text>
</comment>
<dbReference type="OrthoDB" id="6129702at2759"/>
<feature type="domain" description="KY-like immunoglobulin-like" evidence="3">
    <location>
        <begin position="336"/>
        <end position="468"/>
    </location>
</feature>
<keyword evidence="5" id="KW-1185">Reference proteome</keyword>
<feature type="compositionally biased region" description="Basic and acidic residues" evidence="2">
    <location>
        <begin position="1229"/>
        <end position="1243"/>
    </location>
</feature>
<feature type="region of interest" description="Disordered" evidence="2">
    <location>
        <begin position="1"/>
        <end position="94"/>
    </location>
</feature>
<organism evidence="4 5">
    <name type="scientific">Mytilus galloprovincialis</name>
    <name type="common">Mediterranean mussel</name>
    <dbReference type="NCBI Taxonomy" id="29158"/>
    <lineage>
        <taxon>Eukaryota</taxon>
        <taxon>Metazoa</taxon>
        <taxon>Spiralia</taxon>
        <taxon>Lophotrochozoa</taxon>
        <taxon>Mollusca</taxon>
        <taxon>Bivalvia</taxon>
        <taxon>Autobranchia</taxon>
        <taxon>Pteriomorphia</taxon>
        <taxon>Mytilida</taxon>
        <taxon>Mytiloidea</taxon>
        <taxon>Mytilidae</taxon>
        <taxon>Mytilinae</taxon>
        <taxon>Mytilus</taxon>
    </lineage>
</organism>
<feature type="compositionally biased region" description="Basic and acidic residues" evidence="2">
    <location>
        <begin position="1098"/>
        <end position="1107"/>
    </location>
</feature>
<dbReference type="InterPro" id="IPR053041">
    <property type="entry name" value="Transglut-like_Superfamily_Mod"/>
</dbReference>
<dbReference type="SUPFAM" id="SSF54001">
    <property type="entry name" value="Cysteine proteinases"/>
    <property type="match status" value="1"/>
</dbReference>
<feature type="domain" description="KY-like immunoglobulin-like" evidence="3">
    <location>
        <begin position="605"/>
        <end position="700"/>
    </location>
</feature>
<proteinExistence type="predicted"/>
<feature type="compositionally biased region" description="Polar residues" evidence="2">
    <location>
        <begin position="1181"/>
        <end position="1191"/>
    </location>
</feature>
<dbReference type="Gene3D" id="3.10.620.30">
    <property type="match status" value="1"/>
</dbReference>
<dbReference type="Proteomes" id="UP000596742">
    <property type="component" value="Unassembled WGS sequence"/>
</dbReference>
<dbReference type="PANTHER" id="PTHR47020">
    <property type="entry name" value="HILLARIN"/>
    <property type="match status" value="1"/>
</dbReference>
<evidence type="ECO:0000256" key="1">
    <source>
        <dbReference type="SAM" id="Coils"/>
    </source>
</evidence>
<accession>A0A8B6EWH4</accession>
<keyword evidence="1" id="KW-0175">Coiled coil</keyword>
<feature type="region of interest" description="Disordered" evidence="2">
    <location>
        <begin position="1098"/>
        <end position="1243"/>
    </location>
</feature>
<feature type="compositionally biased region" description="Polar residues" evidence="2">
    <location>
        <begin position="1"/>
        <end position="30"/>
    </location>
</feature>
<reference evidence="4" key="1">
    <citation type="submission" date="2018-11" db="EMBL/GenBank/DDBJ databases">
        <authorList>
            <person name="Alioto T."/>
            <person name="Alioto T."/>
        </authorList>
    </citation>
    <scope>NUCLEOTIDE SEQUENCE</scope>
</reference>
<feature type="compositionally biased region" description="Basic and acidic residues" evidence="2">
    <location>
        <begin position="59"/>
        <end position="68"/>
    </location>
</feature>
<dbReference type="InterPro" id="IPR056564">
    <property type="entry name" value="Ig-like_KY"/>
</dbReference>
<evidence type="ECO:0000256" key="2">
    <source>
        <dbReference type="SAM" id="MobiDB-lite"/>
    </source>
</evidence>
<evidence type="ECO:0000313" key="4">
    <source>
        <dbReference type="EMBL" id="VDI40224.1"/>
    </source>
</evidence>
<dbReference type="Gene3D" id="1.20.920.60">
    <property type="match status" value="1"/>
</dbReference>
<dbReference type="EMBL" id="UYJE01005775">
    <property type="protein sequence ID" value="VDI40224.1"/>
    <property type="molecule type" value="Genomic_DNA"/>
</dbReference>
<feature type="region of interest" description="Disordered" evidence="2">
    <location>
        <begin position="1293"/>
        <end position="1335"/>
    </location>
</feature>
<gene>
    <name evidence="4" type="ORF">MGAL_10B026064</name>
</gene>
<feature type="coiled-coil region" evidence="1">
    <location>
        <begin position="811"/>
        <end position="846"/>
    </location>
</feature>
<feature type="domain" description="KY-like immunoglobulin-like" evidence="3">
    <location>
        <begin position="483"/>
        <end position="588"/>
    </location>
</feature>
<protein>
    <recommendedName>
        <fullName evidence="3">KY-like immunoglobulin-like domain-containing protein</fullName>
    </recommendedName>
</protein>
<dbReference type="Pfam" id="PF23265">
    <property type="entry name" value="Ig-like_KY"/>
    <property type="match status" value="3"/>
</dbReference>
<name>A0A8B6EWH4_MYTGA</name>
<feature type="compositionally biased region" description="Polar residues" evidence="2">
    <location>
        <begin position="37"/>
        <end position="49"/>
    </location>
</feature>
<evidence type="ECO:0000259" key="3">
    <source>
        <dbReference type="Pfam" id="PF23265"/>
    </source>
</evidence>
<sequence>MGANESKGSQGVTENAANNVAQPVETTSRTAPRETNARQINESIRQNKTVKGKISNDANKSKANERPKLPTHAETNEDEKSLEKANTNDGDDKTVSSYAAKIDERPGAWKKNLKKGEIPEPIPQKQTKQVFLRGINFDVVDRHALTAPKSLLEGTFWELVQYLTGDDVFDDLVRVRAIYRWITSYDVQHMEIATTPVPDTPLEYFSKIQCDMGNLANLFYILCTMAEVPCKVIDGITKNEDYDLGEPETPELKAQWNAVFVQNEWRLVDIFWAKWCVKLNSGEDDESLSTRSIQRIGHDDDADEEYFFTNAEDLIWTHYPDEDKWQLLRDNMSKVEFFKRLYVRERSREMGVTYPKNNILVKVVEGQAEFKLHFPQVRGQNYHFKHNFIRTIPEGDTARKLDKILHHFIMFERHDESIHFMFNIPVLGKFRVNVFACDPGTEGLEKFDLICSFVVLSTHLAKECLPLPDYPKLGWGPNKVSRRLGLVPITHEESSIYTATGILDIEIEGRQELRLEMKLLNPFVDSANMSKYAMLYWNQGKYIVRTRLPHQGIYGLKFFTRNTESMEQENVLNYLIHCSMKKGEVQCLPNIAQDNLGPHPTIERLGIAASMHENGYIIAKDGHTHIDFMTKSDVDLVGELHSNDPSAVPRMRVNQYRKNQKQAFAIDVPVRGEYAFNVYAIKKDEPEKLNNAYAFLINSHGRHIEVGTLNNKTLENSKNFWKHTKEVKAESIVTTDTEISIPVPRGIDILTAFLQKADRSEPQNSQSIQRYTEKGIDIYKVTLEDLGDYIFNIFQQENKFLRLVSRYIITRNDKEEELEEDAKEVLQIIKEERENAGTDVSDLERHINDSRLKNFVDDRIVDKRIEAAQMLTEALKSNNPQLIRQALSEYQYNKPEKDDDLLRNSKKKIRKLEAKYDLLRAFKARELTNLDRAIVVASAINEDRSFDQQLIHAKRLRDRLAAMRTMQDMARNTDNRVVGEIRQYNTPPNGVHQTIMAALMLMGYDPSEVKTWKNCQKILGLHGEKSFLTQMSKFDPKDVNLTLAVEAKKVIEPYTAEQIHSESHEAASVFIWAENMIKEIESNAGTLGVDKMVPEHNRAKTEIEKPVKIVPQAESPAPSKSKKEKPTLVTLESLFMESPVPPQSPPKVKDQKKQAAKNQQQPPQKRPLESDNKINGKRSNPKGNTKANETIQSTDSKQKNKSQDKNNNTAKPVPKKANNQVEVAKNNKKTTEVTQKDKNVPGAKLIEKVPVEEVVQDNDVKKPKTNFIAKNVKSFKPKTEEEEDDKISSYLSNYKKKHTNDNDEDDRNSIDGHLSIPENTGKPKQLLGGGYHGKNPVAENPYNKYVYDFDPLDALDHEDSPEPEPEVVNKKCYKGIFNRRKEDKGAIEKLWATSIKAK</sequence>
<evidence type="ECO:0000313" key="5">
    <source>
        <dbReference type="Proteomes" id="UP000596742"/>
    </source>
</evidence>